<dbReference type="EMBL" id="UINC01101171">
    <property type="protein sequence ID" value="SVC61775.1"/>
    <property type="molecule type" value="Genomic_DNA"/>
</dbReference>
<evidence type="ECO:0000256" key="1">
    <source>
        <dbReference type="ARBA" id="ARBA00007358"/>
    </source>
</evidence>
<dbReference type="InterPro" id="IPR001670">
    <property type="entry name" value="ADH_Fe/GldA"/>
</dbReference>
<dbReference type="InterPro" id="IPR039697">
    <property type="entry name" value="Alcohol_dehydrogenase_Fe"/>
</dbReference>
<proteinExistence type="inferred from homology"/>
<keyword evidence="3" id="KW-0520">NAD</keyword>
<evidence type="ECO:0000256" key="3">
    <source>
        <dbReference type="ARBA" id="ARBA00023027"/>
    </source>
</evidence>
<evidence type="ECO:0000259" key="4">
    <source>
        <dbReference type="Pfam" id="PF00465"/>
    </source>
</evidence>
<accession>A0A382NN82</accession>
<evidence type="ECO:0000256" key="2">
    <source>
        <dbReference type="ARBA" id="ARBA00023002"/>
    </source>
</evidence>
<dbReference type="InterPro" id="IPR018211">
    <property type="entry name" value="ADH_Fe_CS"/>
</dbReference>
<dbReference type="Gene3D" id="3.40.50.1970">
    <property type="match status" value="1"/>
</dbReference>
<evidence type="ECO:0000313" key="6">
    <source>
        <dbReference type="EMBL" id="SVC61775.1"/>
    </source>
</evidence>
<keyword evidence="2" id="KW-0560">Oxidoreductase</keyword>
<dbReference type="GO" id="GO:0004022">
    <property type="term" value="F:alcohol dehydrogenase (NAD+) activity"/>
    <property type="evidence" value="ECO:0007669"/>
    <property type="project" value="TreeGrafter"/>
</dbReference>
<dbReference type="GO" id="GO:0046872">
    <property type="term" value="F:metal ion binding"/>
    <property type="evidence" value="ECO:0007669"/>
    <property type="project" value="InterPro"/>
</dbReference>
<dbReference type="Pfam" id="PF00465">
    <property type="entry name" value="Fe-ADH"/>
    <property type="match status" value="1"/>
</dbReference>
<evidence type="ECO:0000259" key="5">
    <source>
        <dbReference type="Pfam" id="PF25137"/>
    </source>
</evidence>
<comment type="similarity">
    <text evidence="1">Belongs to the iron-containing alcohol dehydrogenase family.</text>
</comment>
<feature type="domain" description="Alcohol dehydrogenase iron-type/glycerol dehydrogenase GldA" evidence="4">
    <location>
        <begin position="18"/>
        <end position="70"/>
    </location>
</feature>
<gene>
    <name evidence="6" type="ORF">METZ01_LOCUS314629</name>
</gene>
<dbReference type="PROSITE" id="PS00913">
    <property type="entry name" value="ADH_IRON_1"/>
    <property type="match status" value="1"/>
</dbReference>
<dbReference type="SUPFAM" id="SSF56796">
    <property type="entry name" value="Dehydroquinate synthase-like"/>
    <property type="match status" value="1"/>
</dbReference>
<organism evidence="6">
    <name type="scientific">marine metagenome</name>
    <dbReference type="NCBI Taxonomy" id="408172"/>
    <lineage>
        <taxon>unclassified sequences</taxon>
        <taxon>metagenomes</taxon>
        <taxon>ecological metagenomes</taxon>
    </lineage>
</organism>
<dbReference type="PANTHER" id="PTHR11496:SF102">
    <property type="entry name" value="ALCOHOL DEHYDROGENASE 4"/>
    <property type="match status" value="1"/>
</dbReference>
<dbReference type="AlphaFoldDB" id="A0A382NN82"/>
<feature type="domain" description="Fe-containing alcohol dehydrogenase-like C-terminal" evidence="5">
    <location>
        <begin position="81"/>
        <end position="273"/>
    </location>
</feature>
<dbReference type="Pfam" id="PF25137">
    <property type="entry name" value="ADH_Fe_C"/>
    <property type="match status" value="1"/>
</dbReference>
<dbReference type="Gene3D" id="1.20.1090.10">
    <property type="entry name" value="Dehydroquinate synthase-like - alpha domain"/>
    <property type="match status" value="1"/>
</dbReference>
<name>A0A382NN82_9ZZZZ</name>
<feature type="non-terminal residue" evidence="6">
    <location>
        <position position="1"/>
    </location>
</feature>
<dbReference type="FunFam" id="1.20.1090.10:FF:000001">
    <property type="entry name" value="Aldehyde-alcohol dehydrogenase"/>
    <property type="match status" value="1"/>
</dbReference>
<dbReference type="InterPro" id="IPR056798">
    <property type="entry name" value="ADH_Fe_C"/>
</dbReference>
<reference evidence="6" key="1">
    <citation type="submission" date="2018-05" db="EMBL/GenBank/DDBJ databases">
        <authorList>
            <person name="Lanie J.A."/>
            <person name="Ng W.-L."/>
            <person name="Kazmierczak K.M."/>
            <person name="Andrzejewski T.M."/>
            <person name="Davidsen T.M."/>
            <person name="Wayne K.J."/>
            <person name="Tettelin H."/>
            <person name="Glass J.I."/>
            <person name="Rusch D."/>
            <person name="Podicherti R."/>
            <person name="Tsui H.-C.T."/>
            <person name="Winkler M.E."/>
        </authorList>
    </citation>
    <scope>NUCLEOTIDE SEQUENCE</scope>
</reference>
<sequence length="278" mass="29291">NHSLPLAEYAIGVKGWMKMTEPMPPLIAISTTSGTGSEVARGALIIEKTAGAKVAIVGPALYPSITIADPELTLNLPPKLTAGTGMDALTHCIEEYLSPTYNPIVAGTALEGVRLCAKSLKRAFQDGGNLEARADMMMASMLGGMGFTKGLGVVHSLSHPVGAVIGGHHGTINAIFLPASLQFNQDASSSRFRALAQAAGLAVENQPGEACAQAFIGYIEKLNQSLAIPRDLSVYGATRDSIEEMIPMCLADHCHKTNPRECTANDFRTLLEAHIPAQ</sequence>
<protein>
    <submittedName>
        <fullName evidence="6">Uncharacterized protein</fullName>
    </submittedName>
</protein>
<dbReference type="PANTHER" id="PTHR11496">
    <property type="entry name" value="ALCOHOL DEHYDROGENASE"/>
    <property type="match status" value="1"/>
</dbReference>